<protein>
    <recommendedName>
        <fullName evidence="3">DUF1450 domain-containing protein</fullName>
    </recommendedName>
</protein>
<dbReference type="InterPro" id="IPR009910">
    <property type="entry name" value="DUF1450"/>
</dbReference>
<accession>A0A345PIH0</accession>
<evidence type="ECO:0000313" key="1">
    <source>
        <dbReference type="EMBL" id="AXI09800.1"/>
    </source>
</evidence>
<dbReference type="AlphaFoldDB" id="A0A345PIH0"/>
<keyword evidence="2" id="KW-1185">Reference proteome</keyword>
<dbReference type="Pfam" id="PF07293">
    <property type="entry name" value="DUF1450"/>
    <property type="match status" value="1"/>
</dbReference>
<dbReference type="Proteomes" id="UP000253908">
    <property type="component" value="Chromosome"/>
</dbReference>
<dbReference type="RefSeq" id="WP_114917086.1">
    <property type="nucleotide sequence ID" value="NZ_CP024848.1"/>
</dbReference>
<organism evidence="1 2">
    <name type="scientific">Oceanobacillus zhaokaii</name>
    <dbReference type="NCBI Taxonomy" id="2052660"/>
    <lineage>
        <taxon>Bacteria</taxon>
        <taxon>Bacillati</taxon>
        <taxon>Bacillota</taxon>
        <taxon>Bacilli</taxon>
        <taxon>Bacillales</taxon>
        <taxon>Bacillaceae</taxon>
        <taxon>Oceanobacillus</taxon>
    </lineage>
</organism>
<dbReference type="EMBL" id="CP024848">
    <property type="protein sequence ID" value="AXI09800.1"/>
    <property type="molecule type" value="Genomic_DNA"/>
</dbReference>
<name>A0A345PIH0_9BACI</name>
<proteinExistence type="predicted"/>
<gene>
    <name evidence="1" type="ORF">CUC15_13055</name>
</gene>
<reference evidence="2" key="1">
    <citation type="submission" date="2017-11" db="EMBL/GenBank/DDBJ databases">
        <authorList>
            <person name="Zhu W."/>
        </authorList>
    </citation>
    <scope>NUCLEOTIDE SEQUENCE [LARGE SCALE GENOMIC DNA]</scope>
    <source>
        <strain evidence="2">160</strain>
    </source>
</reference>
<evidence type="ECO:0000313" key="2">
    <source>
        <dbReference type="Proteomes" id="UP000253908"/>
    </source>
</evidence>
<dbReference type="KEGG" id="ocn:CUC15_13055"/>
<dbReference type="OrthoDB" id="1684419at2"/>
<sequence>MGIIIEVCDYNLLSAMKLEKIFDRPDIAVMSYDCMNFCGMCSMGPYAMVNGQRVFGKTIDDCISKIKAVVEKELQELDNLY</sequence>
<evidence type="ECO:0008006" key="3">
    <source>
        <dbReference type="Google" id="ProtNLM"/>
    </source>
</evidence>